<feature type="compositionally biased region" description="Low complexity" evidence="1">
    <location>
        <begin position="222"/>
        <end position="234"/>
    </location>
</feature>
<evidence type="ECO:0000256" key="1">
    <source>
        <dbReference type="SAM" id="MobiDB-lite"/>
    </source>
</evidence>
<feature type="compositionally biased region" description="Basic residues" evidence="1">
    <location>
        <begin position="211"/>
        <end position="221"/>
    </location>
</feature>
<feature type="region of interest" description="Disordered" evidence="1">
    <location>
        <begin position="211"/>
        <end position="294"/>
    </location>
</feature>
<accession>A0AAE0HVL7</accession>
<reference evidence="2" key="2">
    <citation type="submission" date="2023-06" db="EMBL/GenBank/DDBJ databases">
        <authorList>
            <consortium name="Lawrence Berkeley National Laboratory"/>
            <person name="Haridas S."/>
            <person name="Hensen N."/>
            <person name="Bonometti L."/>
            <person name="Westerberg I."/>
            <person name="Brannstrom I.O."/>
            <person name="Guillou S."/>
            <person name="Cros-Aarteil S."/>
            <person name="Calhoun S."/>
            <person name="Kuo A."/>
            <person name="Mondo S."/>
            <person name="Pangilinan J."/>
            <person name="Riley R."/>
            <person name="Labutti K."/>
            <person name="Andreopoulos B."/>
            <person name="Lipzen A."/>
            <person name="Chen C."/>
            <person name="Yanf M."/>
            <person name="Daum C."/>
            <person name="Ng V."/>
            <person name="Clum A."/>
            <person name="Steindorff A."/>
            <person name="Ohm R."/>
            <person name="Martin F."/>
            <person name="Silar P."/>
            <person name="Natvig D."/>
            <person name="Lalanne C."/>
            <person name="Gautier V."/>
            <person name="Ament-Velasquez S.L."/>
            <person name="Kruys A."/>
            <person name="Hutchinson M.I."/>
            <person name="Powell A.J."/>
            <person name="Barry K."/>
            <person name="Miller A.N."/>
            <person name="Grigoriev I.V."/>
            <person name="Debuchy R."/>
            <person name="Gladieux P."/>
            <person name="Thoren M.H."/>
            <person name="Johannesson H."/>
        </authorList>
    </citation>
    <scope>NUCLEOTIDE SEQUENCE</scope>
    <source>
        <strain evidence="2">CBS 118394</strain>
    </source>
</reference>
<name>A0AAE0HVL7_9PEZI</name>
<feature type="region of interest" description="Disordered" evidence="1">
    <location>
        <begin position="306"/>
        <end position="385"/>
    </location>
</feature>
<reference evidence="2" key="1">
    <citation type="journal article" date="2023" name="Mol. Phylogenet. Evol.">
        <title>Genome-scale phylogeny and comparative genomics of the fungal order Sordariales.</title>
        <authorList>
            <person name="Hensen N."/>
            <person name="Bonometti L."/>
            <person name="Westerberg I."/>
            <person name="Brannstrom I.O."/>
            <person name="Guillou S."/>
            <person name="Cros-Aarteil S."/>
            <person name="Calhoun S."/>
            <person name="Haridas S."/>
            <person name="Kuo A."/>
            <person name="Mondo S."/>
            <person name="Pangilinan J."/>
            <person name="Riley R."/>
            <person name="LaButti K."/>
            <person name="Andreopoulos B."/>
            <person name="Lipzen A."/>
            <person name="Chen C."/>
            <person name="Yan M."/>
            <person name="Daum C."/>
            <person name="Ng V."/>
            <person name="Clum A."/>
            <person name="Steindorff A."/>
            <person name="Ohm R.A."/>
            <person name="Martin F."/>
            <person name="Silar P."/>
            <person name="Natvig D.O."/>
            <person name="Lalanne C."/>
            <person name="Gautier V."/>
            <person name="Ament-Velasquez S.L."/>
            <person name="Kruys A."/>
            <person name="Hutchinson M.I."/>
            <person name="Powell A.J."/>
            <person name="Barry K."/>
            <person name="Miller A.N."/>
            <person name="Grigoriev I.V."/>
            <person name="Debuchy R."/>
            <person name="Gladieux P."/>
            <person name="Hiltunen Thoren M."/>
            <person name="Johannesson H."/>
        </authorList>
    </citation>
    <scope>NUCLEOTIDE SEQUENCE</scope>
    <source>
        <strain evidence="2">CBS 118394</strain>
    </source>
</reference>
<dbReference type="Proteomes" id="UP001283341">
    <property type="component" value="Unassembled WGS sequence"/>
</dbReference>
<evidence type="ECO:0008006" key="4">
    <source>
        <dbReference type="Google" id="ProtNLM"/>
    </source>
</evidence>
<protein>
    <recommendedName>
        <fullName evidence="4">Myb-like domain-containing protein</fullName>
    </recommendedName>
</protein>
<dbReference type="InterPro" id="IPR001005">
    <property type="entry name" value="SANT/Myb"/>
</dbReference>
<feature type="compositionally biased region" description="Low complexity" evidence="1">
    <location>
        <begin position="252"/>
        <end position="271"/>
    </location>
</feature>
<keyword evidence="3" id="KW-1185">Reference proteome</keyword>
<feature type="compositionally biased region" description="Low complexity" evidence="1">
    <location>
        <begin position="306"/>
        <end position="316"/>
    </location>
</feature>
<proteinExistence type="predicted"/>
<comment type="caution">
    <text evidence="2">The sequence shown here is derived from an EMBL/GenBank/DDBJ whole genome shotgun (WGS) entry which is preliminary data.</text>
</comment>
<evidence type="ECO:0000313" key="3">
    <source>
        <dbReference type="Proteomes" id="UP001283341"/>
    </source>
</evidence>
<feature type="compositionally biased region" description="Polar residues" evidence="1">
    <location>
        <begin position="276"/>
        <end position="289"/>
    </location>
</feature>
<gene>
    <name evidence="2" type="ORF">B0H66DRAFT_577548</name>
</gene>
<dbReference type="AlphaFoldDB" id="A0AAE0HVL7"/>
<organism evidence="2 3">
    <name type="scientific">Apodospora peruviana</name>
    <dbReference type="NCBI Taxonomy" id="516989"/>
    <lineage>
        <taxon>Eukaryota</taxon>
        <taxon>Fungi</taxon>
        <taxon>Dikarya</taxon>
        <taxon>Ascomycota</taxon>
        <taxon>Pezizomycotina</taxon>
        <taxon>Sordariomycetes</taxon>
        <taxon>Sordariomycetidae</taxon>
        <taxon>Sordariales</taxon>
        <taxon>Lasiosphaeriaceae</taxon>
        <taxon>Apodospora</taxon>
    </lineage>
</organism>
<dbReference type="CDD" id="cd00167">
    <property type="entry name" value="SANT"/>
    <property type="match status" value="1"/>
</dbReference>
<sequence length="510" mass="54799">MTSDKGMKMPYIHQTRLAHVRFPELQIRGGMGSVWWALYPAPLPLEPPVPFSCLSFSTKVLPVDISTYYHDAVACFKGNHPSVRSVARTFIPKRNDLFDSQRSQFCLLSFYSFVRTTSWERVTPGNWIIMSPTMQMAAPPVTYTPTSDAMDRHEYGVSKNRKVTSTGGGRAWSEDEEVYLLQTRLQKMPYKHIAAHLKKTELACRLHYHQLSHGSNRRKRTTSVSSGSSTGGHSPTMQASIPSPIHEHDGGPSRSCSPPGSSGSYGTSPNGIQLPSIMSTAGSTNTSPRLPTILPKPASMTLALATATGTASPTASRGYPTPINEAHPHSAPLMAPSGYRGAMTPTSAAPPHSAHTSNGAPPQHHVPGPLRLDCSALPAPPSSTGLPCHSYTSNHPVDMGRLNAVYNAHRASFWAAIAADYGGGANPVVLEQAWRGNVTSAGSSNMGIAAQTPITPVGSPDDHIYGTQGKPDKTRISAILGIDANPRSPREREMVRRMEDQRCSVGVVGA</sequence>
<dbReference type="EMBL" id="JAUEDM010000007">
    <property type="protein sequence ID" value="KAK3313571.1"/>
    <property type="molecule type" value="Genomic_DNA"/>
</dbReference>
<evidence type="ECO:0000313" key="2">
    <source>
        <dbReference type="EMBL" id="KAK3313571.1"/>
    </source>
</evidence>